<sequence length="348" mass="37141">MYLFLRKSVNIRYRQNRVALPLLASTLLVSLNLGNIPQAGAKEKALFFNSPNNSVVHLKSNVKAKPRIAVLDFEYSSVADEWRWWLDSNARGVSDILINKLVEGGNFTVVERSKIEEILREQNFGASGRVDATTAAQIGKILGVDTVVIGSITGFNLEQEGAGVRVPLVGRVGGGKATANVKLNIRLVNTTTGEILMTAEGNGKSNRGDGSINIRGYAVDTSSRKEAKLLTTATVDAINQVVEKINASSTKLAASPKSIPSINALVADVSVNTVILNKGTSDGFQAGMKLSIERITKEVKDPTTGKVIRQVTQSIGTIEITEVDAQSSVAKIIAGRGFKIGDVAKPAQ</sequence>
<keyword evidence="8" id="KW-1185">Reference proteome</keyword>
<dbReference type="Pfam" id="PF03783">
    <property type="entry name" value="CsgG"/>
    <property type="match status" value="1"/>
</dbReference>
<comment type="caution">
    <text evidence="7">The sequence shown here is derived from an EMBL/GenBank/DDBJ whole genome shotgun (WGS) entry which is preliminary data.</text>
</comment>
<dbReference type="Gene3D" id="3.40.50.10610">
    <property type="entry name" value="ABC-type transport auxiliary lipoprotein component"/>
    <property type="match status" value="1"/>
</dbReference>
<dbReference type="AlphaFoldDB" id="A0A139X2B7"/>
<dbReference type="Gene3D" id="2.40.10.410">
    <property type="entry name" value="FlgT, C-terminal domain"/>
    <property type="match status" value="1"/>
</dbReference>
<evidence type="ECO:0000256" key="3">
    <source>
        <dbReference type="ARBA" id="ARBA00023136"/>
    </source>
</evidence>
<evidence type="ECO:0000256" key="4">
    <source>
        <dbReference type="ARBA" id="ARBA00023139"/>
    </source>
</evidence>
<accession>A0A139X2B7</accession>
<dbReference type="Proteomes" id="UP000076925">
    <property type="component" value="Unassembled WGS sequence"/>
</dbReference>
<dbReference type="PANTHER" id="PTHR41164:SF1">
    <property type="entry name" value="CURLI PRODUCTION ASSEMBLY_TRANSPORT COMPONENT CSGG"/>
    <property type="match status" value="1"/>
</dbReference>
<dbReference type="STRING" id="128403.WA1_34935"/>
<evidence type="ECO:0000256" key="6">
    <source>
        <dbReference type="SAM" id="SignalP"/>
    </source>
</evidence>
<proteinExistence type="predicted"/>
<reference evidence="7 8" key="1">
    <citation type="journal article" date="2013" name="Genome Biol. Evol.">
        <title>Genomes of Stigonematalean cyanobacteria (subsection V) and the evolution of oxygenic photosynthesis from prokaryotes to plastids.</title>
        <authorList>
            <person name="Dagan T."/>
            <person name="Roettger M."/>
            <person name="Stucken K."/>
            <person name="Landan G."/>
            <person name="Koch R."/>
            <person name="Major P."/>
            <person name="Gould S.B."/>
            <person name="Goremykin V.V."/>
            <person name="Rippka R."/>
            <person name="Tandeau de Marsac N."/>
            <person name="Gugger M."/>
            <person name="Lockhart P.J."/>
            <person name="Allen J.F."/>
            <person name="Brune I."/>
            <person name="Maus I."/>
            <person name="Puhler A."/>
            <person name="Martin W.F."/>
        </authorList>
    </citation>
    <scope>NUCLEOTIDE SEQUENCE [LARGE SCALE GENOMIC DNA]</scope>
    <source>
        <strain evidence="7 8">PCC 7110</strain>
    </source>
</reference>
<dbReference type="OrthoDB" id="554957at2"/>
<dbReference type="InterPro" id="IPR038165">
    <property type="entry name" value="FlgT_C_sf"/>
</dbReference>
<name>A0A139X2B7_9CYAN</name>
<evidence type="ECO:0000256" key="5">
    <source>
        <dbReference type="ARBA" id="ARBA00023288"/>
    </source>
</evidence>
<keyword evidence="4" id="KW-0564">Palmitate</keyword>
<feature type="signal peptide" evidence="6">
    <location>
        <begin position="1"/>
        <end position="41"/>
    </location>
</feature>
<dbReference type="RefSeq" id="WP_017743410.1">
    <property type="nucleotide sequence ID" value="NZ_KQ976354.1"/>
</dbReference>
<dbReference type="GO" id="GO:0030288">
    <property type="term" value="C:outer membrane-bounded periplasmic space"/>
    <property type="evidence" value="ECO:0007669"/>
    <property type="project" value="InterPro"/>
</dbReference>
<dbReference type="EMBL" id="ANNX02000038">
    <property type="protein sequence ID" value="KYC38800.1"/>
    <property type="molecule type" value="Genomic_DNA"/>
</dbReference>
<keyword evidence="3" id="KW-0472">Membrane</keyword>
<gene>
    <name evidence="7" type="ORF">WA1_34935</name>
</gene>
<evidence type="ECO:0000313" key="8">
    <source>
        <dbReference type="Proteomes" id="UP000076925"/>
    </source>
</evidence>
<keyword evidence="2 6" id="KW-0732">Signal</keyword>
<evidence type="ECO:0000256" key="2">
    <source>
        <dbReference type="ARBA" id="ARBA00022729"/>
    </source>
</evidence>
<protein>
    <submittedName>
        <fullName evidence="7">Penicillin-binding protein activator LpoB</fullName>
    </submittedName>
</protein>
<keyword evidence="5" id="KW-0449">Lipoprotein</keyword>
<feature type="chain" id="PRO_5007300528" evidence="6">
    <location>
        <begin position="42"/>
        <end position="348"/>
    </location>
</feature>
<evidence type="ECO:0000256" key="1">
    <source>
        <dbReference type="ARBA" id="ARBA00022475"/>
    </source>
</evidence>
<evidence type="ECO:0000313" key="7">
    <source>
        <dbReference type="EMBL" id="KYC38800.1"/>
    </source>
</evidence>
<keyword evidence="1" id="KW-1003">Cell membrane</keyword>
<dbReference type="PANTHER" id="PTHR41164">
    <property type="entry name" value="CURLI PRODUCTION ASSEMBLY/TRANSPORT COMPONENT CSGG"/>
    <property type="match status" value="1"/>
</dbReference>
<organism evidence="7 8">
    <name type="scientific">Scytonema hofmannii PCC 7110</name>
    <dbReference type="NCBI Taxonomy" id="128403"/>
    <lineage>
        <taxon>Bacteria</taxon>
        <taxon>Bacillati</taxon>
        <taxon>Cyanobacteriota</taxon>
        <taxon>Cyanophyceae</taxon>
        <taxon>Nostocales</taxon>
        <taxon>Scytonemataceae</taxon>
        <taxon>Scytonema</taxon>
    </lineage>
</organism>
<dbReference type="InterPro" id="IPR005534">
    <property type="entry name" value="Curli_assmbl/transp-comp_CsgG"/>
</dbReference>